<comment type="similarity">
    <text evidence="2 6">Belongs to the peroxisomal membrane protein PXMP2/4 family.</text>
</comment>
<feature type="transmembrane region" description="Helical" evidence="6">
    <location>
        <begin position="154"/>
        <end position="171"/>
    </location>
</feature>
<name>A0AAV2SEP3_MEGNR</name>
<keyword evidence="5 6" id="KW-0472">Membrane</keyword>
<keyword evidence="4 6" id="KW-1133">Transmembrane helix</keyword>
<accession>A0AAV2SEP3</accession>
<comment type="caution">
    <text evidence="8">The sequence shown here is derived from an EMBL/GenBank/DDBJ whole genome shotgun (WGS) entry which is preliminary data.</text>
</comment>
<evidence type="ECO:0000256" key="6">
    <source>
        <dbReference type="RuleBase" id="RU363053"/>
    </source>
</evidence>
<dbReference type="GO" id="GO:0005739">
    <property type="term" value="C:mitochondrion"/>
    <property type="evidence" value="ECO:0007669"/>
    <property type="project" value="TreeGrafter"/>
</dbReference>
<dbReference type="Pfam" id="PF04117">
    <property type="entry name" value="Mpv17_PMP22"/>
    <property type="match status" value="1"/>
</dbReference>
<evidence type="ECO:0000256" key="5">
    <source>
        <dbReference type="ARBA" id="ARBA00023136"/>
    </source>
</evidence>
<dbReference type="PANTHER" id="PTHR11266">
    <property type="entry name" value="PEROXISOMAL MEMBRANE PROTEIN 2, PXMP2 MPV17"/>
    <property type="match status" value="1"/>
</dbReference>
<evidence type="ECO:0000313" key="9">
    <source>
        <dbReference type="Proteomes" id="UP001497623"/>
    </source>
</evidence>
<sequence length="224" mass="26582">MSPWYRAVRSVLEKHPLVRGMITYSVVWPTSNLVQQSFDKTRKKYDYMEATRYAIVGTFGMAPMVFTWLKAAVWLVPGTTIKHAIFKAYLEQILFAPLGQSQFYLGITLLEGKAWKDCVQEWKDKIIPTWKVSVWFWPFIQIINFGYVPERNRVVVVSCASFVWTVFLSYMHHFKGQTLWEIMHHKHREWRRDHWEYEPLDDPALKGLEDETDETNIENDDKKA</sequence>
<reference evidence="8 9" key="1">
    <citation type="submission" date="2024-05" db="EMBL/GenBank/DDBJ databases">
        <authorList>
            <person name="Wallberg A."/>
        </authorList>
    </citation>
    <scope>NUCLEOTIDE SEQUENCE [LARGE SCALE GENOMIC DNA]</scope>
</reference>
<evidence type="ECO:0000313" key="8">
    <source>
        <dbReference type="EMBL" id="CAL4184394.1"/>
    </source>
</evidence>
<protein>
    <recommendedName>
        <fullName evidence="10">Mpv17-like protein</fullName>
    </recommendedName>
</protein>
<dbReference type="PANTHER" id="PTHR11266:SF75">
    <property type="entry name" value="IP10007P-RELATED"/>
    <property type="match status" value="1"/>
</dbReference>
<dbReference type="EMBL" id="CAXKWB010061572">
    <property type="protein sequence ID" value="CAL4184394.1"/>
    <property type="molecule type" value="Genomic_DNA"/>
</dbReference>
<gene>
    <name evidence="8" type="ORF">MNOR_LOCUS35823</name>
</gene>
<comment type="subcellular location">
    <subcellularLocation>
        <location evidence="1">Membrane</location>
        <topology evidence="1">Multi-pass membrane protein</topology>
    </subcellularLocation>
</comment>
<feature type="transmembrane region" description="Helical" evidence="6">
    <location>
        <begin position="50"/>
        <end position="69"/>
    </location>
</feature>
<feature type="transmembrane region" description="Helical" evidence="6">
    <location>
        <begin position="130"/>
        <end position="148"/>
    </location>
</feature>
<keyword evidence="3 6" id="KW-0812">Transmembrane</keyword>
<evidence type="ECO:0000256" key="4">
    <source>
        <dbReference type="ARBA" id="ARBA00022989"/>
    </source>
</evidence>
<organism evidence="8 9">
    <name type="scientific">Meganyctiphanes norvegica</name>
    <name type="common">Northern krill</name>
    <name type="synonym">Thysanopoda norvegica</name>
    <dbReference type="NCBI Taxonomy" id="48144"/>
    <lineage>
        <taxon>Eukaryota</taxon>
        <taxon>Metazoa</taxon>
        <taxon>Ecdysozoa</taxon>
        <taxon>Arthropoda</taxon>
        <taxon>Crustacea</taxon>
        <taxon>Multicrustacea</taxon>
        <taxon>Malacostraca</taxon>
        <taxon>Eumalacostraca</taxon>
        <taxon>Eucarida</taxon>
        <taxon>Euphausiacea</taxon>
        <taxon>Euphausiidae</taxon>
        <taxon>Meganyctiphanes</taxon>
    </lineage>
</organism>
<evidence type="ECO:0008006" key="10">
    <source>
        <dbReference type="Google" id="ProtNLM"/>
    </source>
</evidence>
<evidence type="ECO:0000256" key="3">
    <source>
        <dbReference type="ARBA" id="ARBA00022692"/>
    </source>
</evidence>
<keyword evidence="9" id="KW-1185">Reference proteome</keyword>
<evidence type="ECO:0000256" key="7">
    <source>
        <dbReference type="SAM" id="MobiDB-lite"/>
    </source>
</evidence>
<proteinExistence type="inferred from homology"/>
<dbReference type="GO" id="GO:0016020">
    <property type="term" value="C:membrane"/>
    <property type="evidence" value="ECO:0007669"/>
    <property type="project" value="UniProtKB-SubCell"/>
</dbReference>
<dbReference type="InterPro" id="IPR007248">
    <property type="entry name" value="Mpv17_PMP22"/>
</dbReference>
<feature type="region of interest" description="Disordered" evidence="7">
    <location>
        <begin position="202"/>
        <end position="224"/>
    </location>
</feature>
<dbReference type="Proteomes" id="UP001497623">
    <property type="component" value="Unassembled WGS sequence"/>
</dbReference>
<dbReference type="AlphaFoldDB" id="A0AAV2SEP3"/>
<evidence type="ECO:0000256" key="1">
    <source>
        <dbReference type="ARBA" id="ARBA00004141"/>
    </source>
</evidence>
<evidence type="ECO:0000256" key="2">
    <source>
        <dbReference type="ARBA" id="ARBA00006824"/>
    </source>
</evidence>